<sequence>MLGTSFAVVVSLGLIQLATQVCAKAVFAHYMLGYITEDHAHKDIDDAMAMGLDGFAINIGDPTGSYVNESLGYLFGYGNYVGFKLFVSMDLAASSGDPNIYNSLFKGLLGWNNYYRAGVNNYPVVSTFDSGGRTNTDFTSWLSVWGNQIFFIPDFDDTQGYYDAATGWWDYWGDVVDGLFSWESTWPSPGATNDGDISRDQIVINGAKAHNKSYMMGLSLQQYKDSYGGNWYRKGELNLPRRMANILTMNPQPDLVEIITWNDGPESHYIGNIWPEANGDQQAAIYASTAGADHTAIQPLLKSWITAYKNGGTSSSLRPPGSAPVGALWHKTIFQDVTCPGAGNGVQYFEKPGAFETGTDSLNWAVVVPSGASGWKAVLVSAGNTIQTIALSPGFNYGSTSSGVAEGTQRLLVRDGSGTTVAGTDRGRCMSHTCHDDIYNMNIQILGLKPTGQYNGGDCWQVSGTPVIDWSTDTVTGISQGP</sequence>
<dbReference type="EMBL" id="MTYH01000026">
    <property type="protein sequence ID" value="PNP45185.1"/>
    <property type="molecule type" value="Genomic_DNA"/>
</dbReference>
<dbReference type="InterPro" id="IPR005197">
    <property type="entry name" value="Glyco_hydro_71"/>
</dbReference>
<organism evidence="2 3">
    <name type="scientific">Trichoderma gamsii</name>
    <dbReference type="NCBI Taxonomy" id="398673"/>
    <lineage>
        <taxon>Eukaryota</taxon>
        <taxon>Fungi</taxon>
        <taxon>Dikarya</taxon>
        <taxon>Ascomycota</taxon>
        <taxon>Pezizomycotina</taxon>
        <taxon>Sordariomycetes</taxon>
        <taxon>Hypocreomycetidae</taxon>
        <taxon>Hypocreales</taxon>
        <taxon>Hypocreaceae</taxon>
        <taxon>Trichoderma</taxon>
    </lineage>
</organism>
<gene>
    <name evidence="2" type="ORF">TGAMA5MH_03236</name>
</gene>
<keyword evidence="1" id="KW-0732">Signal</keyword>
<feature type="chain" id="PRO_5014471695" description="Glycoside hydrolase family 71 protein" evidence="1">
    <location>
        <begin position="24"/>
        <end position="482"/>
    </location>
</feature>
<dbReference type="Gene3D" id="3.20.20.80">
    <property type="entry name" value="Glycosidases"/>
    <property type="match status" value="1"/>
</dbReference>
<reference evidence="2 3" key="1">
    <citation type="submission" date="2017-02" db="EMBL/GenBank/DDBJ databases">
        <title>Genomes of Trichoderma spp. with biocontrol activity.</title>
        <authorList>
            <person name="Gardiner D."/>
            <person name="Kazan K."/>
            <person name="Vos C."/>
            <person name="Harvey P."/>
        </authorList>
    </citation>
    <scope>NUCLEOTIDE SEQUENCE [LARGE SCALE GENOMIC DNA]</scope>
    <source>
        <strain evidence="2 3">A5MH</strain>
    </source>
</reference>
<dbReference type="AlphaFoldDB" id="A0A2K0TI43"/>
<comment type="caution">
    <text evidence="2">The sequence shown here is derived from an EMBL/GenBank/DDBJ whole genome shotgun (WGS) entry which is preliminary data.</text>
</comment>
<dbReference type="CDD" id="cd11577">
    <property type="entry name" value="GH71"/>
    <property type="match status" value="1"/>
</dbReference>
<protein>
    <recommendedName>
        <fullName evidence="4">Glycoside hydrolase family 71 protein</fullName>
    </recommendedName>
</protein>
<evidence type="ECO:0008006" key="4">
    <source>
        <dbReference type="Google" id="ProtNLM"/>
    </source>
</evidence>
<dbReference type="GO" id="GO:0051118">
    <property type="term" value="F:glucan endo-1,3-alpha-glucosidase activity"/>
    <property type="evidence" value="ECO:0007669"/>
    <property type="project" value="InterPro"/>
</dbReference>
<proteinExistence type="predicted"/>
<evidence type="ECO:0000313" key="3">
    <source>
        <dbReference type="Proteomes" id="UP000236546"/>
    </source>
</evidence>
<dbReference type="Proteomes" id="UP000236546">
    <property type="component" value="Unassembled WGS sequence"/>
</dbReference>
<evidence type="ECO:0000256" key="1">
    <source>
        <dbReference type="SAM" id="SignalP"/>
    </source>
</evidence>
<dbReference type="Pfam" id="PF03659">
    <property type="entry name" value="Glyco_hydro_71"/>
    <property type="match status" value="1"/>
</dbReference>
<dbReference type="OrthoDB" id="3257981at2759"/>
<accession>A0A2K0TI43</accession>
<name>A0A2K0TI43_9HYPO</name>
<evidence type="ECO:0000313" key="2">
    <source>
        <dbReference type="EMBL" id="PNP45185.1"/>
    </source>
</evidence>
<feature type="signal peptide" evidence="1">
    <location>
        <begin position="1"/>
        <end position="23"/>
    </location>
</feature>